<dbReference type="PROSITE" id="PS50181">
    <property type="entry name" value="FBOX"/>
    <property type="match status" value="1"/>
</dbReference>
<evidence type="ECO:0000313" key="2">
    <source>
        <dbReference type="EMBL" id="KAG0275656.1"/>
    </source>
</evidence>
<keyword evidence="3" id="KW-1185">Reference proteome</keyword>
<dbReference type="EMBL" id="JAAAIL010000452">
    <property type="protein sequence ID" value="KAG0275656.1"/>
    <property type="molecule type" value="Genomic_DNA"/>
</dbReference>
<dbReference type="Gene3D" id="3.80.10.10">
    <property type="entry name" value="Ribonuclease Inhibitor"/>
    <property type="match status" value="1"/>
</dbReference>
<dbReference type="SUPFAM" id="SSF81383">
    <property type="entry name" value="F-box domain"/>
    <property type="match status" value="1"/>
</dbReference>
<protein>
    <recommendedName>
        <fullName evidence="1">F-box domain-containing protein</fullName>
    </recommendedName>
</protein>
<dbReference type="Gene3D" id="1.20.1280.50">
    <property type="match status" value="1"/>
</dbReference>
<name>A0AAD4H7P7_9FUNG</name>
<dbReference type="InterPro" id="IPR032675">
    <property type="entry name" value="LRR_dom_sf"/>
</dbReference>
<dbReference type="AlphaFoldDB" id="A0AAD4H7P7"/>
<dbReference type="InterPro" id="IPR036047">
    <property type="entry name" value="F-box-like_dom_sf"/>
</dbReference>
<dbReference type="SUPFAM" id="SSF52047">
    <property type="entry name" value="RNI-like"/>
    <property type="match status" value="1"/>
</dbReference>
<evidence type="ECO:0000259" key="1">
    <source>
        <dbReference type="PROSITE" id="PS50181"/>
    </source>
</evidence>
<feature type="domain" description="F-box" evidence="1">
    <location>
        <begin position="1"/>
        <end position="42"/>
    </location>
</feature>
<proteinExistence type="predicted"/>
<gene>
    <name evidence="2" type="ORF">BGZ95_008525</name>
</gene>
<reference evidence="2" key="1">
    <citation type="journal article" date="2020" name="Fungal Divers.">
        <title>Resolving the Mortierellaceae phylogeny through synthesis of multi-gene phylogenetics and phylogenomics.</title>
        <authorList>
            <person name="Vandepol N."/>
            <person name="Liber J."/>
            <person name="Desiro A."/>
            <person name="Na H."/>
            <person name="Kennedy M."/>
            <person name="Barry K."/>
            <person name="Grigoriev I.V."/>
            <person name="Miller A.N."/>
            <person name="O'Donnell K."/>
            <person name="Stajich J.E."/>
            <person name="Bonito G."/>
        </authorList>
    </citation>
    <scope>NUCLEOTIDE SEQUENCE</scope>
    <source>
        <strain evidence="2">NRRL 28262</strain>
    </source>
</reference>
<dbReference type="Proteomes" id="UP001194580">
    <property type="component" value="Unassembled WGS sequence"/>
</dbReference>
<organism evidence="2 3">
    <name type="scientific">Linnemannia exigua</name>
    <dbReference type="NCBI Taxonomy" id="604196"/>
    <lineage>
        <taxon>Eukaryota</taxon>
        <taxon>Fungi</taxon>
        <taxon>Fungi incertae sedis</taxon>
        <taxon>Mucoromycota</taxon>
        <taxon>Mortierellomycotina</taxon>
        <taxon>Mortierellomycetes</taxon>
        <taxon>Mortierellales</taxon>
        <taxon>Mortierellaceae</taxon>
        <taxon>Linnemannia</taxon>
    </lineage>
</organism>
<dbReference type="InterPro" id="IPR001810">
    <property type="entry name" value="F-box_dom"/>
</dbReference>
<accession>A0AAD4H7P7</accession>
<dbReference type="Pfam" id="PF12937">
    <property type="entry name" value="F-box-like"/>
    <property type="match status" value="1"/>
</dbReference>
<comment type="caution">
    <text evidence="2">The sequence shown here is derived from an EMBL/GenBank/DDBJ whole genome shotgun (WGS) entry which is preliminary data.</text>
</comment>
<sequence length="681" mass="77197">MNIPPEVLGHIGIYLDYKSLFACTIVCHHWNNVFAPCLWNSVDSNHPPWLGPPFSQDQEVNIRPEEYTHRVLTLVHQHKRHIRDLKVREERLLRAALEADLTGLVSLYLDSTQFFSSTSFNTEVAATAALVPKEYDELIPSVAFCYSSDVGGNINLTRAYWRLVFMNPNLRRLVFYQNAHAHQSGMLVLATDSSVGENGMVTSVLTPTSQGFLLDVLSRLRLLRHVHVGLNADEFLFCNLATHLPNLKSFVHSELVHFNPWTVRLEPHGNLRSLTFTCSISPVQLRAVLVGFPGLDDLTIRRLQDRHDIKQHVSTGGNEDTALATLRWGEDLVHASLKNLSIDEMSIVIARRAPSSGLLRSRTIFPTVTKLRATICIKCALDLGRVLIVLPSAKALNLRGISDSSMGDEDNQETDWQRPQFETFGQDNNNNNYAMVENLEIGRIKFRPSKAMDAVFAQMHFLSRLIFTQCSLDGTTLTALSKYLKNLEHFECSLDYGFSQEFLGLLVGCPKLKKCIGSGHFVLAEDIINSPEWVCLELEMLQIVVVGVPRLTEPQEALLNRMRDQGRPEVAQTVEEQNALYCRQESHALQRKVYQRLGRLPNLRSMYHMIWPYIGDLKDSLEFTLASGLDELSVLDKLEILSFTLLNHRVGEAEDLWMKERLSLLRSKSGGLWYRENVNPL</sequence>
<evidence type="ECO:0000313" key="3">
    <source>
        <dbReference type="Proteomes" id="UP001194580"/>
    </source>
</evidence>